<dbReference type="Gene3D" id="1.20.1050.130">
    <property type="match status" value="1"/>
</dbReference>
<keyword evidence="2" id="KW-1185">Reference proteome</keyword>
<dbReference type="EMBL" id="JBEFKJ010000069">
    <property type="protein sequence ID" value="KAL2036544.1"/>
    <property type="molecule type" value="Genomic_DNA"/>
</dbReference>
<dbReference type="InterPro" id="IPR036249">
    <property type="entry name" value="Thioredoxin-like_sf"/>
</dbReference>
<reference evidence="1 2" key="1">
    <citation type="submission" date="2024-09" db="EMBL/GenBank/DDBJ databases">
        <title>Rethinking Asexuality: The Enigmatic Case of Functional Sexual Genes in Lepraria (Stereocaulaceae).</title>
        <authorList>
            <person name="Doellman M."/>
            <person name="Sun Y."/>
            <person name="Barcenas-Pena A."/>
            <person name="Lumbsch H.T."/>
            <person name="Grewe F."/>
        </authorList>
    </citation>
    <scope>NUCLEOTIDE SEQUENCE [LARGE SCALE GENOMIC DNA]</scope>
    <source>
        <strain evidence="1 2">Mercado 3170</strain>
    </source>
</reference>
<proteinExistence type="predicted"/>
<dbReference type="SUPFAM" id="SSF52833">
    <property type="entry name" value="Thioredoxin-like"/>
    <property type="match status" value="1"/>
</dbReference>
<protein>
    <submittedName>
        <fullName evidence="1">Uncharacterized protein</fullName>
    </submittedName>
</protein>
<organism evidence="1 2">
    <name type="scientific">Stereocaulon virgatum</name>
    <dbReference type="NCBI Taxonomy" id="373712"/>
    <lineage>
        <taxon>Eukaryota</taxon>
        <taxon>Fungi</taxon>
        <taxon>Dikarya</taxon>
        <taxon>Ascomycota</taxon>
        <taxon>Pezizomycotina</taxon>
        <taxon>Lecanoromycetes</taxon>
        <taxon>OSLEUM clade</taxon>
        <taxon>Lecanoromycetidae</taxon>
        <taxon>Lecanorales</taxon>
        <taxon>Lecanorineae</taxon>
        <taxon>Stereocaulaceae</taxon>
        <taxon>Stereocaulon</taxon>
    </lineage>
</organism>
<evidence type="ECO:0000313" key="1">
    <source>
        <dbReference type="EMBL" id="KAL2036544.1"/>
    </source>
</evidence>
<comment type="caution">
    <text evidence="1">The sequence shown here is derived from an EMBL/GenBank/DDBJ whole genome shotgun (WGS) entry which is preliminary data.</text>
</comment>
<gene>
    <name evidence="1" type="ORF">N7G274_010729</name>
</gene>
<sequence>MNDRSQGPDRWRVANFLEQLGIEQATKLVEPAEVKAKEYPPRTPNGRVTAINEPDTGITLWGSGAIIQYSVDRYHASAKLT</sequence>
<accession>A0ABR3ZVK0</accession>
<evidence type="ECO:0000313" key="2">
    <source>
        <dbReference type="Proteomes" id="UP001590950"/>
    </source>
</evidence>
<name>A0ABR3ZVK0_9LECA</name>
<dbReference type="Proteomes" id="UP001590950">
    <property type="component" value="Unassembled WGS sequence"/>
</dbReference>